<feature type="active site" description="For GATase activity" evidence="8">
    <location>
        <position position="2"/>
    </location>
</feature>
<dbReference type="CDD" id="cd01991">
    <property type="entry name" value="Asn_synthase_B_C"/>
    <property type="match status" value="1"/>
</dbReference>
<dbReference type="RefSeq" id="WP_085210706.1">
    <property type="nucleotide sequence ID" value="NZ_FXAM01000001.1"/>
</dbReference>
<dbReference type="NCBIfam" id="TIGR01536">
    <property type="entry name" value="asn_synth_AEB"/>
    <property type="match status" value="1"/>
</dbReference>
<feature type="domain" description="Glutamine amidotransferase type-2" evidence="11">
    <location>
        <begin position="2"/>
        <end position="214"/>
    </location>
</feature>
<reference evidence="12 13" key="1">
    <citation type="submission" date="2016-12" db="EMBL/GenBank/DDBJ databases">
        <authorList>
            <person name="Song W.-J."/>
            <person name="Kurnit D.M."/>
        </authorList>
    </citation>
    <scope>NUCLEOTIDE SEQUENCE [LARGE SCALE GENOMIC DNA]</scope>
    <source>
        <strain evidence="12 13">175</strain>
    </source>
</reference>
<feature type="binding site" evidence="9">
    <location>
        <position position="101"/>
    </location>
    <ligand>
        <name>L-glutamine</name>
        <dbReference type="ChEBI" id="CHEBI:58359"/>
    </ligand>
</feature>
<dbReference type="STRING" id="1760988.SAMN02949497_1127"/>
<dbReference type="PIRSF" id="PIRSF001589">
    <property type="entry name" value="Asn_synthetase_glu-h"/>
    <property type="match status" value="1"/>
</dbReference>
<dbReference type="GO" id="GO:0004066">
    <property type="term" value="F:asparagine synthase (glutamine-hydrolyzing) activity"/>
    <property type="evidence" value="ECO:0007669"/>
    <property type="project" value="UniProtKB-EC"/>
</dbReference>
<dbReference type="GO" id="GO:0006529">
    <property type="term" value="P:asparagine biosynthetic process"/>
    <property type="evidence" value="ECO:0007669"/>
    <property type="project" value="UniProtKB-KW"/>
</dbReference>
<dbReference type="Gene3D" id="3.40.50.620">
    <property type="entry name" value="HUPs"/>
    <property type="match status" value="1"/>
</dbReference>
<comment type="pathway">
    <text evidence="1">Amino-acid biosynthesis; L-asparagine biosynthesis; L-asparagine from L-aspartate (L-Gln route): step 1/1.</text>
</comment>
<dbReference type="SUPFAM" id="SSF52402">
    <property type="entry name" value="Adenine nucleotide alpha hydrolases-like"/>
    <property type="match status" value="1"/>
</dbReference>
<evidence type="ECO:0000256" key="3">
    <source>
        <dbReference type="ARBA" id="ARBA00012737"/>
    </source>
</evidence>
<dbReference type="OrthoDB" id="9763290at2"/>
<feature type="binding site" evidence="9">
    <location>
        <begin position="361"/>
        <end position="362"/>
    </location>
    <ligand>
        <name>ATP</name>
        <dbReference type="ChEBI" id="CHEBI:30616"/>
    </ligand>
</feature>
<dbReference type="InterPro" id="IPR029055">
    <property type="entry name" value="Ntn_hydrolases_N"/>
</dbReference>
<dbReference type="InterPro" id="IPR033738">
    <property type="entry name" value="AsnB_N"/>
</dbReference>
<evidence type="ECO:0000259" key="11">
    <source>
        <dbReference type="PROSITE" id="PS51278"/>
    </source>
</evidence>
<evidence type="ECO:0000313" key="13">
    <source>
        <dbReference type="Proteomes" id="UP000192923"/>
    </source>
</evidence>
<evidence type="ECO:0000256" key="5">
    <source>
        <dbReference type="ARBA" id="ARBA00022840"/>
    </source>
</evidence>
<keyword evidence="4 9" id="KW-0547">Nucleotide-binding</keyword>
<accession>A0A1Y6D1H6</accession>
<comment type="catalytic activity">
    <reaction evidence="7">
        <text>L-aspartate + L-glutamine + ATP + H2O = L-asparagine + L-glutamate + AMP + diphosphate + H(+)</text>
        <dbReference type="Rhea" id="RHEA:12228"/>
        <dbReference type="ChEBI" id="CHEBI:15377"/>
        <dbReference type="ChEBI" id="CHEBI:15378"/>
        <dbReference type="ChEBI" id="CHEBI:29985"/>
        <dbReference type="ChEBI" id="CHEBI:29991"/>
        <dbReference type="ChEBI" id="CHEBI:30616"/>
        <dbReference type="ChEBI" id="CHEBI:33019"/>
        <dbReference type="ChEBI" id="CHEBI:58048"/>
        <dbReference type="ChEBI" id="CHEBI:58359"/>
        <dbReference type="ChEBI" id="CHEBI:456215"/>
        <dbReference type="EC" id="6.3.5.4"/>
    </reaction>
</comment>
<dbReference type="InterPro" id="IPR006426">
    <property type="entry name" value="Asn_synth_AEB"/>
</dbReference>
<sequence length="617" mass="68314">MCGICGIAVLGAAQHDVNFEPVAAMVARLSHRGPDGEWTTGDASAHFGMARLAIRGLDSGVQPIVEPDSGVMVVCNGEIDNHQALRAFLEERGHRIEQDTDVAVLPGLYLELGEAFVERLAGAYALAVWDPRERKILLARDRSGERPLFFRYEHGVVRFASQIAALTASLPDGLAWDGAALRRYLQLGHFPAPDSPYTGIHKVGPAETIVIDADGLRRERYWRWPRAVPVPTDTSLDAFDAVFRAAVFRQTEVDVPFGLFLSGGVDSSLISAVAKSLRPDKPLTAYGLRFSEDSYDEGQFAEQVARQLDIDYVPVWVKPEDVPGLLAELIATAGEPLADPAWVPTALLSRRAARDIRISLSGEGADELFAGYPTYFGAGIAEGYSRLPGGLRRVIRQAVDRWPPSDKKVTLSFLLKRFVQGDELDGLARHVLWTSSVPPALLKRLGLEPEPWAWTAPTGENTLLDRLQHYDLERPLAEGLLTKADRASMLSALELRAPFLDPEVMDFAAALPPKERVQGIETKVFLKRYAERYLPKDIVYRKKRGLSVPIGAWLRGPLRAWAETTLAHPGFGRLGVDTRALREVFDEHQRRTADHARALWALLVLGEWLAWAERRGE</sequence>
<dbReference type="InterPro" id="IPR001962">
    <property type="entry name" value="Asn_synthase"/>
</dbReference>
<dbReference type="Pfam" id="PF00733">
    <property type="entry name" value="Asn_synthase"/>
    <property type="match status" value="1"/>
</dbReference>
<protein>
    <recommendedName>
        <fullName evidence="3">asparagine synthase (glutamine-hydrolyzing)</fullName>
        <ecNumber evidence="3">6.3.5.4</ecNumber>
    </recommendedName>
</protein>
<keyword evidence="6 8" id="KW-0315">Glutamine amidotransferase</keyword>
<evidence type="ECO:0000256" key="9">
    <source>
        <dbReference type="PIRSR" id="PIRSR001589-2"/>
    </source>
</evidence>
<organism evidence="12 13">
    <name type="scientific">Methylomagnum ishizawai</name>
    <dbReference type="NCBI Taxonomy" id="1760988"/>
    <lineage>
        <taxon>Bacteria</taxon>
        <taxon>Pseudomonadati</taxon>
        <taxon>Pseudomonadota</taxon>
        <taxon>Gammaproteobacteria</taxon>
        <taxon>Methylococcales</taxon>
        <taxon>Methylococcaceae</taxon>
        <taxon>Methylomagnum</taxon>
    </lineage>
</organism>
<keyword evidence="13" id="KW-1185">Reference proteome</keyword>
<evidence type="ECO:0000256" key="8">
    <source>
        <dbReference type="PIRSR" id="PIRSR001589-1"/>
    </source>
</evidence>
<dbReference type="GO" id="GO:0005829">
    <property type="term" value="C:cytosol"/>
    <property type="evidence" value="ECO:0007669"/>
    <property type="project" value="TreeGrafter"/>
</dbReference>
<keyword evidence="8" id="KW-0028">Amino-acid biosynthesis</keyword>
<dbReference type="PANTHER" id="PTHR43284:SF1">
    <property type="entry name" value="ASPARAGINE SYNTHETASE"/>
    <property type="match status" value="1"/>
</dbReference>
<dbReference type="EMBL" id="FXAM01000001">
    <property type="protein sequence ID" value="SMF93835.1"/>
    <property type="molecule type" value="Genomic_DNA"/>
</dbReference>
<dbReference type="InterPro" id="IPR014729">
    <property type="entry name" value="Rossmann-like_a/b/a_fold"/>
</dbReference>
<evidence type="ECO:0000256" key="6">
    <source>
        <dbReference type="ARBA" id="ARBA00022962"/>
    </source>
</evidence>
<keyword evidence="8" id="KW-0061">Asparagine biosynthesis</keyword>
<dbReference type="SUPFAM" id="SSF56235">
    <property type="entry name" value="N-terminal nucleophile aminohydrolases (Ntn hydrolases)"/>
    <property type="match status" value="1"/>
</dbReference>
<dbReference type="EC" id="6.3.5.4" evidence="3"/>
<dbReference type="PROSITE" id="PS51278">
    <property type="entry name" value="GATASE_TYPE_2"/>
    <property type="match status" value="1"/>
</dbReference>
<dbReference type="InterPro" id="IPR051786">
    <property type="entry name" value="ASN_synthetase/amidase"/>
</dbReference>
<proteinExistence type="inferred from homology"/>
<evidence type="ECO:0000256" key="10">
    <source>
        <dbReference type="PIRSR" id="PIRSR001589-3"/>
    </source>
</evidence>
<comment type="similarity">
    <text evidence="2">Belongs to the asparagine synthetase family.</text>
</comment>
<dbReference type="GO" id="GO:0005524">
    <property type="term" value="F:ATP binding"/>
    <property type="evidence" value="ECO:0007669"/>
    <property type="project" value="UniProtKB-KW"/>
</dbReference>
<evidence type="ECO:0000313" key="12">
    <source>
        <dbReference type="EMBL" id="SMF93835.1"/>
    </source>
</evidence>
<dbReference type="Gene3D" id="3.60.20.10">
    <property type="entry name" value="Glutamine Phosphoribosylpyrophosphate, subunit 1, domain 1"/>
    <property type="match status" value="1"/>
</dbReference>
<evidence type="ECO:0000256" key="1">
    <source>
        <dbReference type="ARBA" id="ARBA00005187"/>
    </source>
</evidence>
<dbReference type="InterPro" id="IPR017932">
    <property type="entry name" value="GATase_2_dom"/>
</dbReference>
<dbReference type="AlphaFoldDB" id="A0A1Y6D1H6"/>
<evidence type="ECO:0000256" key="2">
    <source>
        <dbReference type="ARBA" id="ARBA00005752"/>
    </source>
</evidence>
<evidence type="ECO:0000256" key="4">
    <source>
        <dbReference type="ARBA" id="ARBA00022741"/>
    </source>
</evidence>
<keyword evidence="5 9" id="KW-0067">ATP-binding</keyword>
<name>A0A1Y6D1H6_9GAMM</name>
<gene>
    <name evidence="12" type="ORF">SAMN02949497_1127</name>
</gene>
<dbReference type="Pfam" id="PF13537">
    <property type="entry name" value="GATase_7"/>
    <property type="match status" value="1"/>
</dbReference>
<dbReference type="PANTHER" id="PTHR43284">
    <property type="entry name" value="ASPARAGINE SYNTHETASE (GLUTAMINE-HYDROLYZING)"/>
    <property type="match status" value="1"/>
</dbReference>
<dbReference type="CDD" id="cd00712">
    <property type="entry name" value="AsnB"/>
    <property type="match status" value="1"/>
</dbReference>
<dbReference type="Proteomes" id="UP000192923">
    <property type="component" value="Unassembled WGS sequence"/>
</dbReference>
<evidence type="ECO:0000256" key="7">
    <source>
        <dbReference type="ARBA" id="ARBA00048741"/>
    </source>
</evidence>
<feature type="site" description="Important for beta-aspartyl-AMP intermediate formation" evidence="10">
    <location>
        <position position="363"/>
    </location>
</feature>